<evidence type="ECO:0000313" key="2">
    <source>
        <dbReference type="Proteomes" id="UP000246303"/>
    </source>
</evidence>
<dbReference type="EMBL" id="QHLZ01000003">
    <property type="protein sequence ID" value="PXA66226.1"/>
    <property type="molecule type" value="Genomic_DNA"/>
</dbReference>
<accession>A0A2V3DSN5</accession>
<dbReference type="OrthoDB" id="5188731at2"/>
<keyword evidence="2" id="KW-1185">Reference proteome</keyword>
<gene>
    <name evidence="1" type="ORF">CVS29_05865</name>
</gene>
<dbReference type="Proteomes" id="UP000246303">
    <property type="component" value="Unassembled WGS sequence"/>
</dbReference>
<name>A0A2V3DSN5_9MICC</name>
<reference evidence="1 2" key="1">
    <citation type="submission" date="2018-05" db="EMBL/GenBank/DDBJ databases">
        <title>Genetic diversity of glacier-inhabiting Cryobacterium bacteria in China and description of Cryobacterium mengkeensis sp. nov. and Arthrobacter glacialis sp. nov.</title>
        <authorList>
            <person name="Liu Q."/>
            <person name="Xin Y.-H."/>
        </authorList>
    </citation>
    <scope>NUCLEOTIDE SEQUENCE [LARGE SCALE GENOMIC DNA]</scope>
    <source>
        <strain evidence="1 2">GP3</strain>
    </source>
</reference>
<protein>
    <submittedName>
        <fullName evidence="1">Uncharacterized protein</fullName>
    </submittedName>
</protein>
<evidence type="ECO:0000313" key="1">
    <source>
        <dbReference type="EMBL" id="PXA66226.1"/>
    </source>
</evidence>
<dbReference type="AlphaFoldDB" id="A0A2V3DSN5"/>
<sequence length="161" mass="16646">MTTKGARSRHLDSLRGILAARILRSGFLVSGLLVTGLLAATMSGCSPAGTSPDPQGTRGVSEAAVHAADKSWAAELSVAKKLLYVTTYGSSSCPAWVNSLTLTDGNHLEITTQMKNGGGVCTADMAPWTSSIAVPESVFSNSIIRVSLAGHTEDISLTLAK</sequence>
<comment type="caution">
    <text evidence="1">The sequence shown here is derived from an EMBL/GenBank/DDBJ whole genome shotgun (WGS) entry which is preliminary data.</text>
</comment>
<proteinExistence type="predicted"/>
<dbReference type="RefSeq" id="WP_110105420.1">
    <property type="nucleotide sequence ID" value="NZ_JACBZZ010000001.1"/>
</dbReference>
<organism evidence="1 2">
    <name type="scientific">Arthrobacter psychrochitiniphilus</name>
    <dbReference type="NCBI Taxonomy" id="291045"/>
    <lineage>
        <taxon>Bacteria</taxon>
        <taxon>Bacillati</taxon>
        <taxon>Actinomycetota</taxon>
        <taxon>Actinomycetes</taxon>
        <taxon>Micrococcales</taxon>
        <taxon>Micrococcaceae</taxon>
        <taxon>Arthrobacter</taxon>
    </lineage>
</organism>